<dbReference type="InterPro" id="IPR038063">
    <property type="entry name" value="Transpep_catalytic_dom"/>
</dbReference>
<evidence type="ECO:0000313" key="9">
    <source>
        <dbReference type="EMBL" id="GAA4511635.1"/>
    </source>
</evidence>
<keyword evidence="6 7" id="KW-0961">Cell wall biogenesis/degradation</keyword>
<keyword evidence="3" id="KW-0808">Transferase</keyword>
<comment type="pathway">
    <text evidence="1 7">Cell wall biogenesis; peptidoglycan biosynthesis.</text>
</comment>
<feature type="active site" description="Proton donor/acceptor" evidence="7">
    <location>
        <position position="134"/>
    </location>
</feature>
<evidence type="ECO:0000256" key="5">
    <source>
        <dbReference type="ARBA" id="ARBA00022984"/>
    </source>
</evidence>
<comment type="similarity">
    <text evidence="2">Belongs to the YkuD family.</text>
</comment>
<dbReference type="Pfam" id="PF03734">
    <property type="entry name" value="YkuD"/>
    <property type="match status" value="1"/>
</dbReference>
<organism evidence="9 10">
    <name type="scientific">Sphingobacterium thermophilum</name>
    <dbReference type="NCBI Taxonomy" id="768534"/>
    <lineage>
        <taxon>Bacteria</taxon>
        <taxon>Pseudomonadati</taxon>
        <taxon>Bacteroidota</taxon>
        <taxon>Sphingobacteriia</taxon>
        <taxon>Sphingobacteriales</taxon>
        <taxon>Sphingobacteriaceae</taxon>
        <taxon>Sphingobacterium</taxon>
    </lineage>
</organism>
<comment type="caution">
    <text evidence="9">The sequence shown here is derived from an EMBL/GenBank/DDBJ whole genome shotgun (WGS) entry which is preliminary data.</text>
</comment>
<evidence type="ECO:0000313" key="10">
    <source>
        <dbReference type="Proteomes" id="UP001500394"/>
    </source>
</evidence>
<dbReference type="CDD" id="cd16913">
    <property type="entry name" value="YkuD_like"/>
    <property type="match status" value="1"/>
</dbReference>
<dbReference type="EMBL" id="BAABGR010000006">
    <property type="protein sequence ID" value="GAA4511635.1"/>
    <property type="molecule type" value="Genomic_DNA"/>
</dbReference>
<evidence type="ECO:0000256" key="6">
    <source>
        <dbReference type="ARBA" id="ARBA00023316"/>
    </source>
</evidence>
<evidence type="ECO:0000259" key="8">
    <source>
        <dbReference type="PROSITE" id="PS52029"/>
    </source>
</evidence>
<keyword evidence="10" id="KW-1185">Reference proteome</keyword>
<evidence type="ECO:0000256" key="4">
    <source>
        <dbReference type="ARBA" id="ARBA00022960"/>
    </source>
</evidence>
<evidence type="ECO:0000256" key="1">
    <source>
        <dbReference type="ARBA" id="ARBA00004752"/>
    </source>
</evidence>
<feature type="domain" description="L,D-TPase catalytic" evidence="8">
    <location>
        <begin position="43"/>
        <end position="173"/>
    </location>
</feature>
<evidence type="ECO:0000256" key="2">
    <source>
        <dbReference type="ARBA" id="ARBA00005992"/>
    </source>
</evidence>
<accession>A0ABP8QW58</accession>
<keyword evidence="5 7" id="KW-0573">Peptidoglycan synthesis</keyword>
<sequence>MDTTNNPIMPQEENRVRIALAEKETLLLRTLANHNLQHDALNILIIAYKDVNRLDLYAKSCNKHTYLHLAQYKICGRSGTLGPKKAEGDKQVPEGFYHIARFNPKSKFYLSLGINYPNELDRALQHTGSDIFIHGKCDSKGCLAIGDDNIKEIYLYALWAKESGQSSIPVYIFPFEMTEENMQKYRPQFEEKTLAFWKNLQQGYRMFRQTKKEIRFHVESGTYLFTLS</sequence>
<dbReference type="Proteomes" id="UP001500394">
    <property type="component" value="Unassembled WGS sequence"/>
</dbReference>
<dbReference type="SUPFAM" id="SSF141523">
    <property type="entry name" value="L,D-transpeptidase catalytic domain-like"/>
    <property type="match status" value="1"/>
</dbReference>
<dbReference type="InterPro" id="IPR005490">
    <property type="entry name" value="LD_TPept_cat_dom"/>
</dbReference>
<dbReference type="RefSeq" id="WP_345064145.1">
    <property type="nucleotide sequence ID" value="NZ_BAABGR010000006.1"/>
</dbReference>
<dbReference type="PROSITE" id="PS52029">
    <property type="entry name" value="LD_TPASE"/>
    <property type="match status" value="1"/>
</dbReference>
<protein>
    <recommendedName>
        <fullName evidence="8">L,D-TPase catalytic domain-containing protein</fullName>
    </recommendedName>
</protein>
<evidence type="ECO:0000256" key="7">
    <source>
        <dbReference type="PROSITE-ProRule" id="PRU01373"/>
    </source>
</evidence>
<proteinExistence type="inferred from homology"/>
<reference evidence="10" key="1">
    <citation type="journal article" date="2019" name="Int. J. Syst. Evol. Microbiol.">
        <title>The Global Catalogue of Microorganisms (GCM) 10K type strain sequencing project: providing services to taxonomists for standard genome sequencing and annotation.</title>
        <authorList>
            <consortium name="The Broad Institute Genomics Platform"/>
            <consortium name="The Broad Institute Genome Sequencing Center for Infectious Disease"/>
            <person name="Wu L."/>
            <person name="Ma J."/>
        </authorList>
    </citation>
    <scope>NUCLEOTIDE SEQUENCE [LARGE SCALE GENOMIC DNA]</scope>
    <source>
        <strain evidence="10">JCM 17858</strain>
    </source>
</reference>
<gene>
    <name evidence="9" type="ORF">GCM10023173_04590</name>
</gene>
<feature type="active site" description="Nucleophile" evidence="7">
    <location>
        <position position="142"/>
    </location>
</feature>
<dbReference type="PANTHER" id="PTHR36699:SF1">
    <property type="entry name" value="L,D-TRANSPEPTIDASE YAFK-RELATED"/>
    <property type="match status" value="1"/>
</dbReference>
<evidence type="ECO:0000256" key="3">
    <source>
        <dbReference type="ARBA" id="ARBA00022679"/>
    </source>
</evidence>
<name>A0ABP8QW58_9SPHI</name>
<keyword evidence="4 7" id="KW-0133">Cell shape</keyword>
<dbReference type="PANTHER" id="PTHR36699">
    <property type="entry name" value="LD-TRANSPEPTIDASE"/>
    <property type="match status" value="1"/>
</dbReference>